<gene>
    <name evidence="1" type="ORF">Tsubulata_019168</name>
</gene>
<organism evidence="1 2">
    <name type="scientific">Turnera subulata</name>
    <dbReference type="NCBI Taxonomy" id="218843"/>
    <lineage>
        <taxon>Eukaryota</taxon>
        <taxon>Viridiplantae</taxon>
        <taxon>Streptophyta</taxon>
        <taxon>Embryophyta</taxon>
        <taxon>Tracheophyta</taxon>
        <taxon>Spermatophyta</taxon>
        <taxon>Magnoliopsida</taxon>
        <taxon>eudicotyledons</taxon>
        <taxon>Gunneridae</taxon>
        <taxon>Pentapetalae</taxon>
        <taxon>rosids</taxon>
        <taxon>fabids</taxon>
        <taxon>Malpighiales</taxon>
        <taxon>Passifloraceae</taxon>
        <taxon>Turnera</taxon>
    </lineage>
</organism>
<evidence type="ECO:0000313" key="2">
    <source>
        <dbReference type="Proteomes" id="UP001141552"/>
    </source>
</evidence>
<evidence type="ECO:0000313" key="1">
    <source>
        <dbReference type="EMBL" id="KAJ4847464.1"/>
    </source>
</evidence>
<comment type="caution">
    <text evidence="1">The sequence shown here is derived from an EMBL/GenBank/DDBJ whole genome shotgun (WGS) entry which is preliminary data.</text>
</comment>
<dbReference type="EMBL" id="JAKUCV010001148">
    <property type="protein sequence ID" value="KAJ4847464.1"/>
    <property type="molecule type" value="Genomic_DNA"/>
</dbReference>
<dbReference type="Proteomes" id="UP001141552">
    <property type="component" value="Unassembled WGS sequence"/>
</dbReference>
<reference evidence="1" key="2">
    <citation type="journal article" date="2023" name="Plants (Basel)">
        <title>Annotation of the Turnera subulata (Passifloraceae) Draft Genome Reveals the S-Locus Evolved after the Divergence of Turneroideae from Passifloroideae in a Stepwise Manner.</title>
        <authorList>
            <person name="Henning P.M."/>
            <person name="Roalson E.H."/>
            <person name="Mir W."/>
            <person name="McCubbin A.G."/>
            <person name="Shore J.S."/>
        </authorList>
    </citation>
    <scope>NUCLEOTIDE SEQUENCE</scope>
    <source>
        <strain evidence="1">F60SS</strain>
    </source>
</reference>
<dbReference type="OrthoDB" id="1679286at2759"/>
<dbReference type="AlphaFoldDB" id="A0A9Q0GF51"/>
<accession>A0A9Q0GF51</accession>
<keyword evidence="2" id="KW-1185">Reference proteome</keyword>
<sequence>MGNCLGGKSLVQPLDHEYGFEGKSLLTSRSSRTTRIKIRMRASRLEELMAEVDLNKGNSEDLGRMILQESLEGKFGAHVVSSHQVKVPAYAGTLCTIKEE</sequence>
<reference evidence="1" key="1">
    <citation type="submission" date="2022-02" db="EMBL/GenBank/DDBJ databases">
        <authorList>
            <person name="Henning P.M."/>
            <person name="McCubbin A.G."/>
            <person name="Shore J.S."/>
        </authorList>
    </citation>
    <scope>NUCLEOTIDE SEQUENCE</scope>
    <source>
        <strain evidence="1">F60SS</strain>
        <tissue evidence="1">Leaves</tissue>
    </source>
</reference>
<protein>
    <submittedName>
        <fullName evidence="1">Uncharacterized protein</fullName>
    </submittedName>
</protein>
<name>A0A9Q0GF51_9ROSI</name>
<proteinExistence type="predicted"/>